<accession>A0A6J6PIF8</accession>
<dbReference type="Gene3D" id="1.10.760.10">
    <property type="entry name" value="Cytochrome c-like domain"/>
    <property type="match status" value="1"/>
</dbReference>
<evidence type="ECO:0000256" key="4">
    <source>
        <dbReference type="ARBA" id="ARBA00022982"/>
    </source>
</evidence>
<dbReference type="InterPro" id="IPR051811">
    <property type="entry name" value="Cytochrome_c550/c551-like"/>
</dbReference>
<dbReference type="Pfam" id="PF13442">
    <property type="entry name" value="Cytochrome_CBB3"/>
    <property type="match status" value="1"/>
</dbReference>
<dbReference type="PANTHER" id="PTHR37823:SF1">
    <property type="entry name" value="CYTOCHROME C-553-LIKE"/>
    <property type="match status" value="1"/>
</dbReference>
<evidence type="ECO:0000259" key="6">
    <source>
        <dbReference type="PROSITE" id="PS51007"/>
    </source>
</evidence>
<dbReference type="PRINTS" id="PR00605">
    <property type="entry name" value="CYTCHROMECIC"/>
</dbReference>
<dbReference type="InterPro" id="IPR008168">
    <property type="entry name" value="Cyt_C_IC"/>
</dbReference>
<organism evidence="7">
    <name type="scientific">freshwater metagenome</name>
    <dbReference type="NCBI Taxonomy" id="449393"/>
    <lineage>
        <taxon>unclassified sequences</taxon>
        <taxon>metagenomes</taxon>
        <taxon>ecological metagenomes</taxon>
    </lineage>
</organism>
<dbReference type="PANTHER" id="PTHR37823">
    <property type="entry name" value="CYTOCHROME C-553-LIKE"/>
    <property type="match status" value="1"/>
</dbReference>
<reference evidence="7" key="1">
    <citation type="submission" date="2020-05" db="EMBL/GenBank/DDBJ databases">
        <authorList>
            <person name="Chiriac C."/>
            <person name="Salcher M."/>
            <person name="Ghai R."/>
            <person name="Kavagutti S V."/>
        </authorList>
    </citation>
    <scope>NUCLEOTIDE SEQUENCE</scope>
</reference>
<evidence type="ECO:0000256" key="3">
    <source>
        <dbReference type="ARBA" id="ARBA00022723"/>
    </source>
</evidence>
<dbReference type="GO" id="GO:0020037">
    <property type="term" value="F:heme binding"/>
    <property type="evidence" value="ECO:0007669"/>
    <property type="project" value="InterPro"/>
</dbReference>
<keyword evidence="2" id="KW-0349">Heme</keyword>
<gene>
    <name evidence="7" type="ORF">UFOPK2399_01065</name>
</gene>
<feature type="domain" description="Cytochrome c" evidence="6">
    <location>
        <begin position="41"/>
        <end position="118"/>
    </location>
</feature>
<protein>
    <submittedName>
        <fullName evidence="7">Unannotated protein</fullName>
    </submittedName>
</protein>
<name>A0A6J6PIF8_9ZZZZ</name>
<sequence>MLVLAGCERPGGKVVSPVASEIEGPLPASMAPSVPKQYANGNADAGKAAFLASGCNACHTLADAGAKGTMGPDLDSTKPILATVVDRVVNGKGTMPPFKGRLTDVQISDVSAYVVKATAG</sequence>
<keyword evidence="3" id="KW-0479">Metal-binding</keyword>
<dbReference type="GO" id="GO:0005506">
    <property type="term" value="F:iron ion binding"/>
    <property type="evidence" value="ECO:0007669"/>
    <property type="project" value="InterPro"/>
</dbReference>
<evidence type="ECO:0000256" key="1">
    <source>
        <dbReference type="ARBA" id="ARBA00022448"/>
    </source>
</evidence>
<dbReference type="GO" id="GO:0009055">
    <property type="term" value="F:electron transfer activity"/>
    <property type="evidence" value="ECO:0007669"/>
    <property type="project" value="InterPro"/>
</dbReference>
<dbReference type="PROSITE" id="PS51007">
    <property type="entry name" value="CYTC"/>
    <property type="match status" value="1"/>
</dbReference>
<evidence type="ECO:0000313" key="7">
    <source>
        <dbReference type="EMBL" id="CAB4696573.1"/>
    </source>
</evidence>
<keyword evidence="5" id="KW-0408">Iron</keyword>
<keyword evidence="1" id="KW-0813">Transport</keyword>
<proteinExistence type="predicted"/>
<evidence type="ECO:0000256" key="2">
    <source>
        <dbReference type="ARBA" id="ARBA00022617"/>
    </source>
</evidence>
<keyword evidence="4" id="KW-0249">Electron transport</keyword>
<dbReference type="AlphaFoldDB" id="A0A6J6PIF8"/>
<dbReference type="SUPFAM" id="SSF46626">
    <property type="entry name" value="Cytochrome c"/>
    <property type="match status" value="1"/>
</dbReference>
<evidence type="ECO:0000256" key="5">
    <source>
        <dbReference type="ARBA" id="ARBA00023004"/>
    </source>
</evidence>
<dbReference type="InterPro" id="IPR009056">
    <property type="entry name" value="Cyt_c-like_dom"/>
</dbReference>
<dbReference type="EMBL" id="CAEZXP010000002">
    <property type="protein sequence ID" value="CAB4696573.1"/>
    <property type="molecule type" value="Genomic_DNA"/>
</dbReference>
<dbReference type="InterPro" id="IPR036909">
    <property type="entry name" value="Cyt_c-like_dom_sf"/>
</dbReference>